<evidence type="ECO:0000313" key="2">
    <source>
        <dbReference type="EMBL" id="CAK0856073.1"/>
    </source>
</evidence>
<protein>
    <submittedName>
        <fullName evidence="2">Uncharacterized protein</fullName>
    </submittedName>
</protein>
<dbReference type="EMBL" id="CAUYUJ010015600">
    <property type="protein sequence ID" value="CAK0856073.1"/>
    <property type="molecule type" value="Genomic_DNA"/>
</dbReference>
<evidence type="ECO:0000313" key="3">
    <source>
        <dbReference type="Proteomes" id="UP001189429"/>
    </source>
</evidence>
<organism evidence="2 3">
    <name type="scientific">Prorocentrum cordatum</name>
    <dbReference type="NCBI Taxonomy" id="2364126"/>
    <lineage>
        <taxon>Eukaryota</taxon>
        <taxon>Sar</taxon>
        <taxon>Alveolata</taxon>
        <taxon>Dinophyceae</taxon>
        <taxon>Prorocentrales</taxon>
        <taxon>Prorocentraceae</taxon>
        <taxon>Prorocentrum</taxon>
    </lineage>
</organism>
<comment type="caution">
    <text evidence="2">The sequence shown here is derived from an EMBL/GenBank/DDBJ whole genome shotgun (WGS) entry which is preliminary data.</text>
</comment>
<accession>A0ABN9UBR2</accession>
<evidence type="ECO:0000256" key="1">
    <source>
        <dbReference type="SAM" id="MobiDB-lite"/>
    </source>
</evidence>
<sequence length="222" mass="23256">GVYGAELSSAMISRAGFQVAPGNDGESSIAALKRQVGRLLASRPEAEVGAWNSGVDDSHSNGMAERAILEAKANARKLLNDPPLVARIARRAAMAIDVGRRGVGGKAPQERRRGMPSKMAFGEFGENASPLHVGARASRLGARFRPGVYSGIAEDNSDALVGVPTGEELEGCFGIDSEMGRKLGSEFDSPLSQRRHLKEQPAAPGALGAAPLRACIKRGDVD</sequence>
<feature type="non-terminal residue" evidence="2">
    <location>
        <position position="1"/>
    </location>
</feature>
<proteinExistence type="predicted"/>
<feature type="non-terminal residue" evidence="2">
    <location>
        <position position="222"/>
    </location>
</feature>
<name>A0ABN9UBR2_9DINO</name>
<keyword evidence="3" id="KW-1185">Reference proteome</keyword>
<dbReference type="Proteomes" id="UP001189429">
    <property type="component" value="Unassembled WGS sequence"/>
</dbReference>
<gene>
    <name evidence="2" type="ORF">PCOR1329_LOCUS46537</name>
</gene>
<reference evidence="2" key="1">
    <citation type="submission" date="2023-10" db="EMBL/GenBank/DDBJ databases">
        <authorList>
            <person name="Chen Y."/>
            <person name="Shah S."/>
            <person name="Dougan E. K."/>
            <person name="Thang M."/>
            <person name="Chan C."/>
        </authorList>
    </citation>
    <scope>NUCLEOTIDE SEQUENCE [LARGE SCALE GENOMIC DNA]</scope>
</reference>
<feature type="region of interest" description="Disordered" evidence="1">
    <location>
        <begin position="184"/>
        <end position="209"/>
    </location>
</feature>